<feature type="domain" description="4Fe-4S ferredoxin-type" evidence="7">
    <location>
        <begin position="75"/>
        <end position="100"/>
    </location>
</feature>
<evidence type="ECO:0000313" key="8">
    <source>
        <dbReference type="EMBL" id="MDO4842500.1"/>
    </source>
</evidence>
<dbReference type="GO" id="GO:0051539">
    <property type="term" value="F:4 iron, 4 sulfur cluster binding"/>
    <property type="evidence" value="ECO:0007669"/>
    <property type="project" value="UniProtKB-KW"/>
</dbReference>
<feature type="non-terminal residue" evidence="8">
    <location>
        <position position="1"/>
    </location>
</feature>
<keyword evidence="9" id="KW-1185">Reference proteome</keyword>
<dbReference type="GO" id="GO:0046872">
    <property type="term" value="F:metal ion binding"/>
    <property type="evidence" value="ECO:0007669"/>
    <property type="project" value="UniProtKB-KW"/>
</dbReference>
<sequence length="114" mass="12641">AGGVFFWKLFLLLAILVSAVLIPRSFCRYLCPLGALYSLFNRFSLYRMELDRAKCVGCKKCEHACPMAVEVTKDINSGECIRCGRCRAACPADAISCGFLHPRNKDEIATAEKS</sequence>
<keyword evidence="2" id="KW-0004">4Fe-4S</keyword>
<keyword evidence="6" id="KW-0411">Iron-sulfur</keyword>
<dbReference type="Proteomes" id="UP001168575">
    <property type="component" value="Unassembled WGS sequence"/>
</dbReference>
<dbReference type="PANTHER" id="PTHR30176:SF3">
    <property type="entry name" value="FERREDOXIN-TYPE PROTEIN NAPH"/>
    <property type="match status" value="1"/>
</dbReference>
<evidence type="ECO:0000259" key="7">
    <source>
        <dbReference type="PROSITE" id="PS51379"/>
    </source>
</evidence>
<dbReference type="GO" id="GO:0005886">
    <property type="term" value="C:plasma membrane"/>
    <property type="evidence" value="ECO:0007669"/>
    <property type="project" value="TreeGrafter"/>
</dbReference>
<dbReference type="PANTHER" id="PTHR30176">
    <property type="entry name" value="FERREDOXIN-TYPE PROTEIN NAPH"/>
    <property type="match status" value="1"/>
</dbReference>
<comment type="caution">
    <text evidence="8">The sequence shown here is derived from an EMBL/GenBank/DDBJ whole genome shotgun (WGS) entry which is preliminary data.</text>
</comment>
<reference evidence="8" key="1">
    <citation type="submission" date="2023-07" db="EMBL/GenBank/DDBJ databases">
        <title>Between Cages and Wild: Unraveling the Impact of Captivity on Animal Microbiomes and Antimicrobial Resistance.</title>
        <authorList>
            <person name="Schmartz G.P."/>
            <person name="Rehner J."/>
            <person name="Schuff M.J."/>
            <person name="Becker S.L."/>
            <person name="Kravczyk M."/>
            <person name="Gurevich A."/>
            <person name="Francke R."/>
            <person name="Mueller R."/>
            <person name="Keller V."/>
            <person name="Keller A."/>
        </authorList>
    </citation>
    <scope>NUCLEOTIDE SEQUENCE</scope>
    <source>
        <strain evidence="8">S12M_St_49</strain>
    </source>
</reference>
<evidence type="ECO:0000256" key="4">
    <source>
        <dbReference type="ARBA" id="ARBA00022982"/>
    </source>
</evidence>
<keyword evidence="4" id="KW-0249">Electron transport</keyword>
<evidence type="ECO:0000313" key="9">
    <source>
        <dbReference type="Proteomes" id="UP001168575"/>
    </source>
</evidence>
<dbReference type="PROSITE" id="PS51379">
    <property type="entry name" value="4FE4S_FER_2"/>
    <property type="match status" value="2"/>
</dbReference>
<dbReference type="Pfam" id="PF12801">
    <property type="entry name" value="Fer4_5"/>
    <property type="match status" value="1"/>
</dbReference>
<dbReference type="PROSITE" id="PS00198">
    <property type="entry name" value="4FE4S_FER_1"/>
    <property type="match status" value="1"/>
</dbReference>
<dbReference type="EMBL" id="JAUMVS010000194">
    <property type="protein sequence ID" value="MDO4842500.1"/>
    <property type="molecule type" value="Genomic_DNA"/>
</dbReference>
<dbReference type="AlphaFoldDB" id="A0AA43RIT0"/>
<dbReference type="InterPro" id="IPR017896">
    <property type="entry name" value="4Fe4S_Fe-S-bd"/>
</dbReference>
<accession>A0AA43RIT0</accession>
<evidence type="ECO:0000256" key="2">
    <source>
        <dbReference type="ARBA" id="ARBA00022485"/>
    </source>
</evidence>
<dbReference type="Pfam" id="PF13237">
    <property type="entry name" value="Fer4_10"/>
    <property type="match status" value="1"/>
</dbReference>
<gene>
    <name evidence="8" type="ORF">Q3982_07490</name>
</gene>
<dbReference type="Gene3D" id="3.30.70.20">
    <property type="match status" value="2"/>
</dbReference>
<dbReference type="SUPFAM" id="SSF54862">
    <property type="entry name" value="4Fe-4S ferredoxins"/>
    <property type="match status" value="1"/>
</dbReference>
<dbReference type="InterPro" id="IPR017900">
    <property type="entry name" value="4Fe4S_Fe_S_CS"/>
</dbReference>
<protein>
    <submittedName>
        <fullName evidence="8">4Fe-4S binding protein</fullName>
    </submittedName>
</protein>
<evidence type="ECO:0000256" key="1">
    <source>
        <dbReference type="ARBA" id="ARBA00022448"/>
    </source>
</evidence>
<evidence type="ECO:0000256" key="5">
    <source>
        <dbReference type="ARBA" id="ARBA00023004"/>
    </source>
</evidence>
<dbReference type="InterPro" id="IPR051684">
    <property type="entry name" value="Electron_Trans/Redox"/>
</dbReference>
<proteinExistence type="predicted"/>
<keyword evidence="1" id="KW-0813">Transport</keyword>
<evidence type="ECO:0000256" key="3">
    <source>
        <dbReference type="ARBA" id="ARBA00022723"/>
    </source>
</evidence>
<evidence type="ECO:0000256" key="6">
    <source>
        <dbReference type="ARBA" id="ARBA00023014"/>
    </source>
</evidence>
<organism evidence="8 9">
    <name type="scientific">Phoenicibacter congonensis</name>
    <dbReference type="NCBI Taxonomy" id="1944646"/>
    <lineage>
        <taxon>Bacteria</taxon>
        <taxon>Bacillati</taxon>
        <taxon>Actinomycetota</taxon>
        <taxon>Coriobacteriia</taxon>
        <taxon>Eggerthellales</taxon>
        <taxon>Eggerthellaceae</taxon>
        <taxon>Phoenicibacter</taxon>
    </lineage>
</organism>
<keyword evidence="5" id="KW-0408">Iron</keyword>
<feature type="domain" description="4Fe-4S ferredoxin-type" evidence="7">
    <location>
        <begin position="46"/>
        <end position="74"/>
    </location>
</feature>
<keyword evidence="3" id="KW-0479">Metal-binding</keyword>
<name>A0AA43RIT0_9ACTN</name>